<evidence type="ECO:0000313" key="3">
    <source>
        <dbReference type="Proteomes" id="UP000704712"/>
    </source>
</evidence>
<dbReference type="Proteomes" id="UP000704712">
    <property type="component" value="Unassembled WGS sequence"/>
</dbReference>
<protein>
    <submittedName>
        <fullName evidence="1">Putative tigger transposable element-derived protein 6</fullName>
    </submittedName>
</protein>
<gene>
    <name evidence="2" type="ORF">GN958_ATG03814</name>
    <name evidence="1" type="ORF">GN958_ATG11573</name>
</gene>
<reference evidence="1" key="1">
    <citation type="submission" date="2020-03" db="EMBL/GenBank/DDBJ databases">
        <title>Hybrid Assembly of Korean Phytophthora infestans isolates.</title>
        <authorList>
            <person name="Prokchorchik M."/>
            <person name="Lee Y."/>
            <person name="Seo J."/>
            <person name="Cho J.-H."/>
            <person name="Park Y.-E."/>
            <person name="Jang D.-C."/>
            <person name="Im J.-S."/>
            <person name="Choi J.-G."/>
            <person name="Park H.-J."/>
            <person name="Lee G.-B."/>
            <person name="Lee Y.-G."/>
            <person name="Hong S.-Y."/>
            <person name="Cho K."/>
            <person name="Sohn K.H."/>
        </authorList>
    </citation>
    <scope>NUCLEOTIDE SEQUENCE</scope>
    <source>
        <strain evidence="1">KR_2_A2</strain>
    </source>
</reference>
<evidence type="ECO:0000313" key="2">
    <source>
        <dbReference type="EMBL" id="KAF4146995.1"/>
    </source>
</evidence>
<name>A0A8S9UFB0_PHYIN</name>
<organism evidence="1 3">
    <name type="scientific">Phytophthora infestans</name>
    <name type="common">Potato late blight agent</name>
    <name type="synonym">Botrytis infestans</name>
    <dbReference type="NCBI Taxonomy" id="4787"/>
    <lineage>
        <taxon>Eukaryota</taxon>
        <taxon>Sar</taxon>
        <taxon>Stramenopiles</taxon>
        <taxon>Oomycota</taxon>
        <taxon>Peronosporomycetes</taxon>
        <taxon>Peronosporales</taxon>
        <taxon>Peronosporaceae</taxon>
        <taxon>Phytophthora</taxon>
    </lineage>
</organism>
<evidence type="ECO:0000313" key="1">
    <source>
        <dbReference type="EMBL" id="KAF4139213.1"/>
    </source>
</evidence>
<sequence>MDAGIIAAAKSDYCDRHMSLACDRADKSMPHKAPEGKGIYYAGQLQGMKWVDEAWDDITPETIRHCFMKSGIVFSEEKENNFPPTRRHQVRMSDVLI</sequence>
<accession>A0A8S9UFB0</accession>
<dbReference type="AlphaFoldDB" id="A0A8S9UFB0"/>
<dbReference type="EMBL" id="JAACNO010000535">
    <property type="protein sequence ID" value="KAF4146995.1"/>
    <property type="molecule type" value="Genomic_DNA"/>
</dbReference>
<comment type="caution">
    <text evidence="1">The sequence shown here is derived from an EMBL/GenBank/DDBJ whole genome shotgun (WGS) entry which is preliminary data.</text>
</comment>
<dbReference type="EMBL" id="JAACNO010001560">
    <property type="protein sequence ID" value="KAF4139213.1"/>
    <property type="molecule type" value="Genomic_DNA"/>
</dbReference>
<proteinExistence type="predicted"/>